<dbReference type="PROSITE" id="PS50043">
    <property type="entry name" value="HTH_LUXR_2"/>
    <property type="match status" value="1"/>
</dbReference>
<dbReference type="SMART" id="SM00448">
    <property type="entry name" value="REC"/>
    <property type="match status" value="1"/>
</dbReference>
<dbReference type="CDD" id="cd17535">
    <property type="entry name" value="REC_NarL-like"/>
    <property type="match status" value="1"/>
</dbReference>
<dbReference type="SUPFAM" id="SSF52172">
    <property type="entry name" value="CheY-like"/>
    <property type="match status" value="1"/>
</dbReference>
<dbReference type="EMBL" id="BSEV01000001">
    <property type="protein sequence ID" value="GLK07436.1"/>
    <property type="molecule type" value="Genomic_DNA"/>
</dbReference>
<keyword evidence="1 5" id="KW-0597">Phosphoprotein</keyword>
<evidence type="ECO:0000256" key="2">
    <source>
        <dbReference type="ARBA" id="ARBA00023015"/>
    </source>
</evidence>
<keyword evidence="9" id="KW-1185">Reference proteome</keyword>
<dbReference type="PANTHER" id="PTHR43214:SF24">
    <property type="entry name" value="TRANSCRIPTIONAL REGULATORY PROTEIN NARL-RELATED"/>
    <property type="match status" value="1"/>
</dbReference>
<dbReference type="InterPro" id="IPR039420">
    <property type="entry name" value="WalR-like"/>
</dbReference>
<protein>
    <submittedName>
        <fullName evidence="8">DNA-binding response regulator</fullName>
    </submittedName>
</protein>
<dbReference type="InterPro" id="IPR058245">
    <property type="entry name" value="NreC/VraR/RcsB-like_REC"/>
</dbReference>
<dbReference type="SMART" id="SM00421">
    <property type="entry name" value="HTH_LUXR"/>
    <property type="match status" value="1"/>
</dbReference>
<feature type="domain" description="HTH luxR-type" evidence="6">
    <location>
        <begin position="142"/>
        <end position="207"/>
    </location>
</feature>
<dbReference type="Proteomes" id="UP001143474">
    <property type="component" value="Unassembled WGS sequence"/>
</dbReference>
<dbReference type="SUPFAM" id="SSF46894">
    <property type="entry name" value="C-terminal effector domain of the bipartite response regulators"/>
    <property type="match status" value="1"/>
</dbReference>
<evidence type="ECO:0000313" key="8">
    <source>
        <dbReference type="EMBL" id="GLK07436.1"/>
    </source>
</evidence>
<dbReference type="PANTHER" id="PTHR43214">
    <property type="entry name" value="TWO-COMPONENT RESPONSE REGULATOR"/>
    <property type="match status" value="1"/>
</dbReference>
<dbReference type="GO" id="GO:0000160">
    <property type="term" value="P:phosphorelay signal transduction system"/>
    <property type="evidence" value="ECO:0007669"/>
    <property type="project" value="InterPro"/>
</dbReference>
<keyword evidence="3 8" id="KW-0238">DNA-binding</keyword>
<dbReference type="Pfam" id="PF00072">
    <property type="entry name" value="Response_reg"/>
    <property type="match status" value="1"/>
</dbReference>
<feature type="domain" description="Response regulatory" evidence="7">
    <location>
        <begin position="1"/>
        <end position="116"/>
    </location>
</feature>
<proteinExistence type="predicted"/>
<evidence type="ECO:0000256" key="5">
    <source>
        <dbReference type="PROSITE-ProRule" id="PRU00169"/>
    </source>
</evidence>
<dbReference type="GO" id="GO:0006355">
    <property type="term" value="P:regulation of DNA-templated transcription"/>
    <property type="evidence" value="ECO:0007669"/>
    <property type="project" value="InterPro"/>
</dbReference>
<sequence length="214" mass="22559">MVIADDHVMIRAGLRLVAENADGIEVVGEAADGNEAVALARSERPDVLLLDLAMPVVDGLEAARTLLGDPTPPGIVMLTTFGSDENLDRALRTGVNGFLLKSSPPEHLVEAIRVAAAGDGLIDPAVTMRVIASFVARPVLKPPPGLDALTERERDVLLLMARGLSNREIAGEAGVGEATVRSHVAQILRKLGLRGRLQAVVLAYESGFVRPGEV</sequence>
<evidence type="ECO:0000256" key="1">
    <source>
        <dbReference type="ARBA" id="ARBA00022553"/>
    </source>
</evidence>
<gene>
    <name evidence="8" type="ORF">GCM10017600_08410</name>
</gene>
<name>A0A9W6MAU4_9ACTN</name>
<comment type="caution">
    <text evidence="8">The sequence shown here is derived from an EMBL/GenBank/DDBJ whole genome shotgun (WGS) entry which is preliminary data.</text>
</comment>
<evidence type="ECO:0000259" key="7">
    <source>
        <dbReference type="PROSITE" id="PS50110"/>
    </source>
</evidence>
<reference evidence="8" key="1">
    <citation type="journal article" date="2014" name="Int. J. Syst. Evol. Microbiol.">
        <title>Complete genome sequence of Corynebacterium casei LMG S-19264T (=DSM 44701T), isolated from a smear-ripened cheese.</title>
        <authorList>
            <consortium name="US DOE Joint Genome Institute (JGI-PGF)"/>
            <person name="Walter F."/>
            <person name="Albersmeier A."/>
            <person name="Kalinowski J."/>
            <person name="Ruckert C."/>
        </authorList>
    </citation>
    <scope>NUCLEOTIDE SEQUENCE</scope>
    <source>
        <strain evidence="8">VKM Ac-2007</strain>
    </source>
</reference>
<feature type="modified residue" description="4-aspartylphosphate" evidence="5">
    <location>
        <position position="51"/>
    </location>
</feature>
<evidence type="ECO:0000256" key="4">
    <source>
        <dbReference type="ARBA" id="ARBA00023163"/>
    </source>
</evidence>
<keyword evidence="2" id="KW-0805">Transcription regulation</keyword>
<dbReference type="PROSITE" id="PS50110">
    <property type="entry name" value="RESPONSE_REGULATORY"/>
    <property type="match status" value="1"/>
</dbReference>
<dbReference type="InterPro" id="IPR001789">
    <property type="entry name" value="Sig_transdc_resp-reg_receiver"/>
</dbReference>
<dbReference type="PRINTS" id="PR00038">
    <property type="entry name" value="HTHLUXR"/>
</dbReference>
<dbReference type="InterPro" id="IPR011006">
    <property type="entry name" value="CheY-like_superfamily"/>
</dbReference>
<evidence type="ECO:0000259" key="6">
    <source>
        <dbReference type="PROSITE" id="PS50043"/>
    </source>
</evidence>
<accession>A0A9W6MAU4</accession>
<dbReference type="InterPro" id="IPR000792">
    <property type="entry name" value="Tscrpt_reg_LuxR_C"/>
</dbReference>
<reference evidence="8" key="2">
    <citation type="submission" date="2023-01" db="EMBL/GenBank/DDBJ databases">
        <authorList>
            <person name="Sun Q."/>
            <person name="Evtushenko L."/>
        </authorList>
    </citation>
    <scope>NUCLEOTIDE SEQUENCE</scope>
    <source>
        <strain evidence="8">VKM Ac-2007</strain>
    </source>
</reference>
<dbReference type="AlphaFoldDB" id="A0A9W6MAU4"/>
<dbReference type="GO" id="GO:0003677">
    <property type="term" value="F:DNA binding"/>
    <property type="evidence" value="ECO:0007669"/>
    <property type="project" value="UniProtKB-KW"/>
</dbReference>
<keyword evidence="4" id="KW-0804">Transcription</keyword>
<dbReference type="Pfam" id="PF00196">
    <property type="entry name" value="GerE"/>
    <property type="match status" value="1"/>
</dbReference>
<dbReference type="Gene3D" id="3.40.50.2300">
    <property type="match status" value="1"/>
</dbReference>
<dbReference type="InterPro" id="IPR016032">
    <property type="entry name" value="Sig_transdc_resp-reg_C-effctor"/>
</dbReference>
<evidence type="ECO:0000313" key="9">
    <source>
        <dbReference type="Proteomes" id="UP001143474"/>
    </source>
</evidence>
<evidence type="ECO:0000256" key="3">
    <source>
        <dbReference type="ARBA" id="ARBA00023125"/>
    </source>
</evidence>
<dbReference type="CDD" id="cd06170">
    <property type="entry name" value="LuxR_C_like"/>
    <property type="match status" value="1"/>
</dbReference>
<organism evidence="8 9">
    <name type="scientific">Streptosporangium carneum</name>
    <dbReference type="NCBI Taxonomy" id="47481"/>
    <lineage>
        <taxon>Bacteria</taxon>
        <taxon>Bacillati</taxon>
        <taxon>Actinomycetota</taxon>
        <taxon>Actinomycetes</taxon>
        <taxon>Streptosporangiales</taxon>
        <taxon>Streptosporangiaceae</taxon>
        <taxon>Streptosporangium</taxon>
    </lineage>
</organism>